<dbReference type="InterPro" id="IPR036641">
    <property type="entry name" value="HPT_dom_sf"/>
</dbReference>
<feature type="domain" description="CheW-like" evidence="12">
    <location>
        <begin position="428"/>
        <end position="565"/>
    </location>
</feature>
<feature type="compositionally biased region" description="Basic and acidic residues" evidence="10">
    <location>
        <begin position="163"/>
        <end position="175"/>
    </location>
</feature>
<dbReference type="Gene3D" id="1.20.120.160">
    <property type="entry name" value="HPT domain"/>
    <property type="match status" value="1"/>
</dbReference>
<name>A0A9X1ISS7_9SPHN</name>
<dbReference type="PANTHER" id="PTHR43395:SF1">
    <property type="entry name" value="CHEMOTAXIS PROTEIN CHEA"/>
    <property type="match status" value="1"/>
</dbReference>
<organism evidence="14 15">
    <name type="scientific">Sphingobium nicotianae</name>
    <dbReference type="NCBI Taxonomy" id="2782607"/>
    <lineage>
        <taxon>Bacteria</taxon>
        <taxon>Pseudomonadati</taxon>
        <taxon>Pseudomonadota</taxon>
        <taxon>Alphaproteobacteria</taxon>
        <taxon>Sphingomonadales</taxon>
        <taxon>Sphingomonadaceae</taxon>
        <taxon>Sphingobium</taxon>
    </lineage>
</organism>
<evidence type="ECO:0000256" key="4">
    <source>
        <dbReference type="ARBA" id="ARBA00022553"/>
    </source>
</evidence>
<dbReference type="Proteomes" id="UP001138757">
    <property type="component" value="Unassembled WGS sequence"/>
</dbReference>
<dbReference type="GO" id="GO:0000155">
    <property type="term" value="F:phosphorelay sensor kinase activity"/>
    <property type="evidence" value="ECO:0007669"/>
    <property type="project" value="InterPro"/>
</dbReference>
<comment type="function">
    <text evidence="8">Involved in the transmission of sensory signals from the chemoreceptors to the flagellar motors. CheA is autophosphorylated; it can transfer its phosphate group to either CheB or CheY.</text>
</comment>
<evidence type="ECO:0000256" key="6">
    <source>
        <dbReference type="ARBA" id="ARBA00022777"/>
    </source>
</evidence>
<dbReference type="EMBL" id="JAHGAW010000013">
    <property type="protein sequence ID" value="MBT2188896.1"/>
    <property type="molecule type" value="Genomic_DNA"/>
</dbReference>
<dbReference type="SMART" id="SM01231">
    <property type="entry name" value="H-kinase_dim"/>
    <property type="match status" value="1"/>
</dbReference>
<dbReference type="InterPro" id="IPR036097">
    <property type="entry name" value="HisK_dim/P_sf"/>
</dbReference>
<dbReference type="SMART" id="SM00073">
    <property type="entry name" value="HPT"/>
    <property type="match status" value="1"/>
</dbReference>
<evidence type="ECO:0000256" key="10">
    <source>
        <dbReference type="SAM" id="MobiDB-lite"/>
    </source>
</evidence>
<dbReference type="InterPro" id="IPR036061">
    <property type="entry name" value="CheW-like_dom_sf"/>
</dbReference>
<dbReference type="SMART" id="SM00387">
    <property type="entry name" value="HATPase_c"/>
    <property type="match status" value="1"/>
</dbReference>
<evidence type="ECO:0000259" key="12">
    <source>
        <dbReference type="PROSITE" id="PS50851"/>
    </source>
</evidence>
<dbReference type="GO" id="GO:0005737">
    <property type="term" value="C:cytoplasm"/>
    <property type="evidence" value="ECO:0007669"/>
    <property type="project" value="InterPro"/>
</dbReference>
<dbReference type="Gene3D" id="1.10.287.560">
    <property type="entry name" value="Histidine kinase CheA-like, homodimeric domain"/>
    <property type="match status" value="1"/>
</dbReference>
<dbReference type="Pfam" id="PF02895">
    <property type="entry name" value="H-kinase_dim"/>
    <property type="match status" value="1"/>
</dbReference>
<dbReference type="Pfam" id="PF01627">
    <property type="entry name" value="Hpt"/>
    <property type="match status" value="1"/>
</dbReference>
<dbReference type="SUPFAM" id="SSF47226">
    <property type="entry name" value="Histidine-containing phosphotransfer domain, HPT domain"/>
    <property type="match status" value="1"/>
</dbReference>
<dbReference type="PROSITE" id="PS50851">
    <property type="entry name" value="CHEW"/>
    <property type="match status" value="1"/>
</dbReference>
<dbReference type="PROSITE" id="PS50894">
    <property type="entry name" value="HPT"/>
    <property type="match status" value="1"/>
</dbReference>
<dbReference type="InterPro" id="IPR004358">
    <property type="entry name" value="Sig_transdc_His_kin-like_C"/>
</dbReference>
<evidence type="ECO:0000256" key="1">
    <source>
        <dbReference type="ARBA" id="ARBA00000085"/>
    </source>
</evidence>
<dbReference type="InterPro" id="IPR004105">
    <property type="entry name" value="CheA-like_dim"/>
</dbReference>
<evidence type="ECO:0000256" key="9">
    <source>
        <dbReference type="PROSITE-ProRule" id="PRU00110"/>
    </source>
</evidence>
<comment type="caution">
    <text evidence="14">The sequence shown here is derived from an EMBL/GenBank/DDBJ whole genome shotgun (WGS) entry which is preliminary data.</text>
</comment>
<dbReference type="InterPro" id="IPR008207">
    <property type="entry name" value="Sig_transdc_His_kin_Hpt_dom"/>
</dbReference>
<dbReference type="InterPro" id="IPR037006">
    <property type="entry name" value="CheA-like_homodim_sf"/>
</dbReference>
<dbReference type="InterPro" id="IPR051315">
    <property type="entry name" value="Bact_Chemotaxis_CheA"/>
</dbReference>
<reference evidence="14" key="1">
    <citation type="submission" date="2021-05" db="EMBL/GenBank/DDBJ databases">
        <title>Genome of Sphingobium sp. strain.</title>
        <authorList>
            <person name="Fan R."/>
        </authorList>
    </citation>
    <scope>NUCLEOTIDE SEQUENCE</scope>
    <source>
        <strain evidence="14">H33</strain>
    </source>
</reference>
<dbReference type="InterPro" id="IPR036890">
    <property type="entry name" value="HATPase_C_sf"/>
</dbReference>
<dbReference type="SMART" id="SM00260">
    <property type="entry name" value="CheW"/>
    <property type="match status" value="1"/>
</dbReference>
<evidence type="ECO:0000259" key="11">
    <source>
        <dbReference type="PROSITE" id="PS50109"/>
    </source>
</evidence>
<dbReference type="GO" id="GO:0006935">
    <property type="term" value="P:chemotaxis"/>
    <property type="evidence" value="ECO:0007669"/>
    <property type="project" value="InterPro"/>
</dbReference>
<dbReference type="SUPFAM" id="SSF50341">
    <property type="entry name" value="CheW-like"/>
    <property type="match status" value="1"/>
</dbReference>
<dbReference type="FunFam" id="3.30.565.10:FF:000016">
    <property type="entry name" value="Chemotaxis protein CheA, putative"/>
    <property type="match status" value="1"/>
</dbReference>
<accession>A0A9X1ISS7</accession>
<keyword evidence="7" id="KW-0902">Two-component regulatory system</keyword>
<dbReference type="SUPFAM" id="SSF47384">
    <property type="entry name" value="Homodimeric domain of signal transducing histidine kinase"/>
    <property type="match status" value="1"/>
</dbReference>
<feature type="domain" description="Histidine kinase" evidence="11">
    <location>
        <begin position="175"/>
        <end position="426"/>
    </location>
</feature>
<dbReference type="EC" id="2.7.13.3" evidence="2"/>
<evidence type="ECO:0000313" key="15">
    <source>
        <dbReference type="Proteomes" id="UP001138757"/>
    </source>
</evidence>
<evidence type="ECO:0000256" key="8">
    <source>
        <dbReference type="ARBA" id="ARBA00035100"/>
    </source>
</evidence>
<dbReference type="RefSeq" id="WP_214625149.1">
    <property type="nucleotide sequence ID" value="NZ_JAHGAW010000013.1"/>
</dbReference>
<dbReference type="InterPro" id="IPR002545">
    <property type="entry name" value="CheW-lke_dom"/>
</dbReference>
<evidence type="ECO:0000256" key="7">
    <source>
        <dbReference type="ARBA" id="ARBA00023012"/>
    </source>
</evidence>
<evidence type="ECO:0000259" key="13">
    <source>
        <dbReference type="PROSITE" id="PS50894"/>
    </source>
</evidence>
<evidence type="ECO:0000256" key="5">
    <source>
        <dbReference type="ARBA" id="ARBA00022679"/>
    </source>
</evidence>
<evidence type="ECO:0000256" key="2">
    <source>
        <dbReference type="ARBA" id="ARBA00012438"/>
    </source>
</evidence>
<dbReference type="CDD" id="cd00088">
    <property type="entry name" value="HPT"/>
    <property type="match status" value="1"/>
</dbReference>
<keyword evidence="6" id="KW-0418">Kinase</keyword>
<keyword evidence="4 9" id="KW-0597">Phosphoprotein</keyword>
<feature type="domain" description="HPt" evidence="13">
    <location>
        <begin position="1"/>
        <end position="101"/>
    </location>
</feature>
<dbReference type="PRINTS" id="PR00344">
    <property type="entry name" value="BCTRLSENSOR"/>
</dbReference>
<comment type="catalytic activity">
    <reaction evidence="1">
        <text>ATP + protein L-histidine = ADP + protein N-phospho-L-histidine.</text>
        <dbReference type="EC" id="2.7.13.3"/>
    </reaction>
</comment>
<dbReference type="SUPFAM" id="SSF55874">
    <property type="entry name" value="ATPase domain of HSP90 chaperone/DNA topoisomerase II/histidine kinase"/>
    <property type="match status" value="1"/>
</dbReference>
<sequence length="817" mass="87122">MDEILGEFIAETLETLETLSGEIVAWEADPSESARLDAFFRFFHTVKGSCGFLNLPRFERLAHCAEDVLAAVRRGERIADPATVSAVLAVMDRIGALARSIGEEEQIPESEDDALLDALSMNSGGFEIFAPLPVATPTGDEIAIAPAEDEDEVRVDTPVAEAPTRRSSDGGSRERAPRTIRLPLALIDQLMNGISDMVLARNDLARKMRDHGVGPDLEGSFERLSANVADLRDMISKTRMQRVDRLYAAIPRMVRDLTRELGKKATLELDGGDVEMDREMVEMVVDPLTHIVRNALDHGVEAPADRIAAGKSEAGTLRIVARQSGNQIVIEISDDGRGINRAALVEKAIAARLFSAAEASLLSDGEKLNLIFHPGLSTAAAVTSISGRGVGMDVVRANIEQIGGVIGVTSAAGQGTTITMRVPLTLTIIPGLIVRSGALFFAMPRGNVVELLHQNSSMIAIETIGGARIATIRGERYSLIELEDILGLERNTELSGPRTLMVVRSSIGQPYVLGVEAVDSNEELVIRPASPAITAAGVFAGMTLPDNGQPMLLLDAAGLAQKAELPLREADSKARPTAIKADADVRAETIQALVFCERDGKQRLLPLAVVDRVEDLDAGQITISDGIAFARIDGRLMPALNTQGAETGTPKSLRLHDGHEQISYLIEDVVDIIEVPRKLDAQLSQGRIAGLVMVGDTQLEMIDPFAVFAEAAGRRVGAGGTRPIQCLIADAEDPWMRNILAPLLLQAGHDVSFGAAGDGTPDIILCSDEAAVCAAGDVPVLALREVADPAAGGPASIYRYDRETIMAAIAQAVRRAA</sequence>
<feature type="modified residue" description="Phosphohistidine" evidence="9">
    <location>
        <position position="44"/>
    </location>
</feature>
<proteinExistence type="predicted"/>
<dbReference type="InterPro" id="IPR005467">
    <property type="entry name" value="His_kinase_dom"/>
</dbReference>
<protein>
    <recommendedName>
        <fullName evidence="3">Chemotaxis protein CheA</fullName>
        <ecNumber evidence="2">2.7.13.3</ecNumber>
    </recommendedName>
</protein>
<evidence type="ECO:0000256" key="3">
    <source>
        <dbReference type="ARBA" id="ARBA00021495"/>
    </source>
</evidence>
<keyword evidence="15" id="KW-1185">Reference proteome</keyword>
<gene>
    <name evidence="14" type="ORF">KK488_18280</name>
</gene>
<dbReference type="Pfam" id="PF01584">
    <property type="entry name" value="CheW"/>
    <property type="match status" value="1"/>
</dbReference>
<dbReference type="AlphaFoldDB" id="A0A9X1ISS7"/>
<evidence type="ECO:0000313" key="14">
    <source>
        <dbReference type="EMBL" id="MBT2188896.1"/>
    </source>
</evidence>
<dbReference type="Pfam" id="PF02518">
    <property type="entry name" value="HATPase_c"/>
    <property type="match status" value="1"/>
</dbReference>
<dbReference type="PANTHER" id="PTHR43395">
    <property type="entry name" value="SENSOR HISTIDINE KINASE CHEA"/>
    <property type="match status" value="1"/>
</dbReference>
<dbReference type="InterPro" id="IPR003594">
    <property type="entry name" value="HATPase_dom"/>
</dbReference>
<feature type="region of interest" description="Disordered" evidence="10">
    <location>
        <begin position="150"/>
        <end position="175"/>
    </location>
</feature>
<dbReference type="PROSITE" id="PS50109">
    <property type="entry name" value="HIS_KIN"/>
    <property type="match status" value="1"/>
</dbReference>
<dbReference type="Gene3D" id="3.30.565.10">
    <property type="entry name" value="Histidine kinase-like ATPase, C-terminal domain"/>
    <property type="match status" value="1"/>
</dbReference>
<keyword evidence="5" id="KW-0808">Transferase</keyword>